<sequence length="374" mass="41535">MKHIHSIVILLLVTLSACAQQTDSAVKAETPPHLNYTTETVVPDINNPWGMALLPDGSMLITEKSGKLILFKDGIKTSITGLPDVYVRGQGGLLDIALHPNFAVNGWIYFTYASSKGEGDGGHTALSRAKIKNNTLIDLQLLYKASPNTKKGQHWGSRIAFDNDGYIYFSIGERGARDVNPQDINRDGGKIYRLHDNGSIPKDNPFVNVANAKKAIYSYGHRNPQGMFKHPITGTIWVNEHGPKGGDEINIIKKGANYGWPVISYGVNYSGTSFTEITEKEGMEQPLFYWVPSIAPCGMTYVTSNKYPDWKNNILVGSLKFQYLERLILKNDVVVKREKLFENIGRVRNVIEATDGYIYIAVEGKGILKIISKK</sequence>
<organism evidence="3 4">
    <name type="scientific">Postechiella marina</name>
    <dbReference type="NCBI Taxonomy" id="943941"/>
    <lineage>
        <taxon>Bacteria</taxon>
        <taxon>Pseudomonadati</taxon>
        <taxon>Bacteroidota</taxon>
        <taxon>Flavobacteriia</taxon>
        <taxon>Flavobacteriales</taxon>
        <taxon>Flavobacteriaceae</taxon>
        <taxon>Postechiella</taxon>
    </lineage>
</organism>
<dbReference type="PANTHER" id="PTHR19328:SF75">
    <property type="entry name" value="ALDOSE SUGAR DEHYDROGENASE YLII"/>
    <property type="match status" value="1"/>
</dbReference>
<dbReference type="Proteomes" id="UP001501496">
    <property type="component" value="Unassembled WGS sequence"/>
</dbReference>
<comment type="caution">
    <text evidence="3">The sequence shown here is derived from an EMBL/GenBank/DDBJ whole genome shotgun (WGS) entry which is preliminary data.</text>
</comment>
<evidence type="ECO:0000256" key="1">
    <source>
        <dbReference type="SAM" id="SignalP"/>
    </source>
</evidence>
<accession>A0ABP8CG51</accession>
<dbReference type="PROSITE" id="PS51257">
    <property type="entry name" value="PROKAR_LIPOPROTEIN"/>
    <property type="match status" value="1"/>
</dbReference>
<evidence type="ECO:0000259" key="2">
    <source>
        <dbReference type="Pfam" id="PF07995"/>
    </source>
</evidence>
<dbReference type="InterPro" id="IPR012938">
    <property type="entry name" value="Glc/Sorbosone_DH"/>
</dbReference>
<feature type="domain" description="Glucose/Sorbosone dehydrogenase" evidence="2">
    <location>
        <begin position="46"/>
        <end position="365"/>
    </location>
</feature>
<proteinExistence type="predicted"/>
<reference evidence="4" key="1">
    <citation type="journal article" date="2019" name="Int. J. Syst. Evol. Microbiol.">
        <title>The Global Catalogue of Microorganisms (GCM) 10K type strain sequencing project: providing services to taxonomists for standard genome sequencing and annotation.</title>
        <authorList>
            <consortium name="The Broad Institute Genomics Platform"/>
            <consortium name="The Broad Institute Genome Sequencing Center for Infectious Disease"/>
            <person name="Wu L."/>
            <person name="Ma J."/>
        </authorList>
    </citation>
    <scope>NUCLEOTIDE SEQUENCE [LARGE SCALE GENOMIC DNA]</scope>
    <source>
        <strain evidence="4">JCM 17630</strain>
    </source>
</reference>
<dbReference type="InterPro" id="IPR011041">
    <property type="entry name" value="Quinoprot_gluc/sorb_DH_b-prop"/>
</dbReference>
<dbReference type="InterPro" id="IPR011042">
    <property type="entry name" value="6-blade_b-propeller_TolB-like"/>
</dbReference>
<keyword evidence="4" id="KW-1185">Reference proteome</keyword>
<feature type="signal peptide" evidence="1">
    <location>
        <begin position="1"/>
        <end position="19"/>
    </location>
</feature>
<dbReference type="Pfam" id="PF07995">
    <property type="entry name" value="GSDH"/>
    <property type="match status" value="1"/>
</dbReference>
<feature type="chain" id="PRO_5045594452" evidence="1">
    <location>
        <begin position="20"/>
        <end position="374"/>
    </location>
</feature>
<name>A0ABP8CG51_9FLAO</name>
<keyword evidence="1" id="KW-0732">Signal</keyword>
<dbReference type="RefSeq" id="WP_344789267.1">
    <property type="nucleotide sequence ID" value="NZ_BAABCA010000007.1"/>
</dbReference>
<evidence type="ECO:0000313" key="4">
    <source>
        <dbReference type="Proteomes" id="UP001501496"/>
    </source>
</evidence>
<dbReference type="EMBL" id="BAABCA010000007">
    <property type="protein sequence ID" value="GAA4238893.1"/>
    <property type="molecule type" value="Genomic_DNA"/>
</dbReference>
<dbReference type="SUPFAM" id="SSF50952">
    <property type="entry name" value="Soluble quinoprotein glucose dehydrogenase"/>
    <property type="match status" value="1"/>
</dbReference>
<gene>
    <name evidence="3" type="ORF">GCM10022291_31100</name>
</gene>
<protein>
    <submittedName>
        <fullName evidence="3">PQQ-dependent sugar dehydrogenase</fullName>
    </submittedName>
</protein>
<dbReference type="PANTHER" id="PTHR19328">
    <property type="entry name" value="HEDGEHOG-INTERACTING PROTEIN"/>
    <property type="match status" value="1"/>
</dbReference>
<dbReference type="Gene3D" id="2.120.10.30">
    <property type="entry name" value="TolB, C-terminal domain"/>
    <property type="match status" value="1"/>
</dbReference>
<evidence type="ECO:0000313" key="3">
    <source>
        <dbReference type="EMBL" id="GAA4238893.1"/>
    </source>
</evidence>